<organism evidence="3 4">
    <name type="scientific">Eumeta variegata</name>
    <name type="common">Bagworm moth</name>
    <name type="synonym">Eumeta japonica</name>
    <dbReference type="NCBI Taxonomy" id="151549"/>
    <lineage>
        <taxon>Eukaryota</taxon>
        <taxon>Metazoa</taxon>
        <taxon>Ecdysozoa</taxon>
        <taxon>Arthropoda</taxon>
        <taxon>Hexapoda</taxon>
        <taxon>Insecta</taxon>
        <taxon>Pterygota</taxon>
        <taxon>Neoptera</taxon>
        <taxon>Endopterygota</taxon>
        <taxon>Lepidoptera</taxon>
        <taxon>Glossata</taxon>
        <taxon>Ditrysia</taxon>
        <taxon>Tineoidea</taxon>
        <taxon>Psychidae</taxon>
        <taxon>Oiketicinae</taxon>
        <taxon>Eumeta</taxon>
    </lineage>
</organism>
<proteinExistence type="predicted"/>
<evidence type="ECO:0000256" key="2">
    <source>
        <dbReference type="SAM" id="Phobius"/>
    </source>
</evidence>
<dbReference type="Proteomes" id="UP000299102">
    <property type="component" value="Unassembled WGS sequence"/>
</dbReference>
<feature type="transmembrane region" description="Helical" evidence="2">
    <location>
        <begin position="14"/>
        <end position="34"/>
    </location>
</feature>
<evidence type="ECO:0000313" key="4">
    <source>
        <dbReference type="Proteomes" id="UP000299102"/>
    </source>
</evidence>
<evidence type="ECO:0000313" key="3">
    <source>
        <dbReference type="EMBL" id="GBP60844.1"/>
    </source>
</evidence>
<keyword evidence="2" id="KW-0812">Transmembrane</keyword>
<dbReference type="AlphaFoldDB" id="A0A4C1XEI3"/>
<gene>
    <name evidence="3" type="ORF">EVAR_35392_1</name>
</gene>
<sequence length="102" mass="11307">MRSRWKLADPVNRIVGVAMLAVALPGYIYSLFIAKCTVWRRIVTLYNGPCLQQSDFYLDLSSIIGNEKEELAVKRSQVAIRGGSSRPSGRETGEDLRSDASS</sequence>
<keyword evidence="4" id="KW-1185">Reference proteome</keyword>
<dbReference type="EMBL" id="BGZK01000797">
    <property type="protein sequence ID" value="GBP60844.1"/>
    <property type="molecule type" value="Genomic_DNA"/>
</dbReference>
<name>A0A4C1XEI3_EUMVA</name>
<reference evidence="3 4" key="1">
    <citation type="journal article" date="2019" name="Commun. Biol.">
        <title>The bagworm genome reveals a unique fibroin gene that provides high tensile strength.</title>
        <authorList>
            <person name="Kono N."/>
            <person name="Nakamura H."/>
            <person name="Ohtoshi R."/>
            <person name="Tomita M."/>
            <person name="Numata K."/>
            <person name="Arakawa K."/>
        </authorList>
    </citation>
    <scope>NUCLEOTIDE SEQUENCE [LARGE SCALE GENOMIC DNA]</scope>
</reference>
<keyword evidence="2" id="KW-1133">Transmembrane helix</keyword>
<feature type="compositionally biased region" description="Basic and acidic residues" evidence="1">
    <location>
        <begin position="88"/>
        <end position="102"/>
    </location>
</feature>
<protein>
    <submittedName>
        <fullName evidence="3">Uncharacterized protein</fullName>
    </submittedName>
</protein>
<feature type="region of interest" description="Disordered" evidence="1">
    <location>
        <begin position="78"/>
        <end position="102"/>
    </location>
</feature>
<evidence type="ECO:0000256" key="1">
    <source>
        <dbReference type="SAM" id="MobiDB-lite"/>
    </source>
</evidence>
<accession>A0A4C1XEI3</accession>
<comment type="caution">
    <text evidence="3">The sequence shown here is derived from an EMBL/GenBank/DDBJ whole genome shotgun (WGS) entry which is preliminary data.</text>
</comment>
<keyword evidence="2" id="KW-0472">Membrane</keyword>